<reference evidence="20" key="1">
    <citation type="submission" date="2023-08" db="EMBL/GenBank/DDBJ databases">
        <authorList>
            <person name="Chen Y."/>
            <person name="Shah S."/>
            <person name="Dougan E. K."/>
            <person name="Thang M."/>
            <person name="Chan C."/>
        </authorList>
    </citation>
    <scope>NUCLEOTIDE SEQUENCE</scope>
</reference>
<keyword evidence="13" id="KW-0449">Lipoprotein</keyword>
<dbReference type="GO" id="GO:0005794">
    <property type="term" value="C:Golgi apparatus"/>
    <property type="evidence" value="ECO:0007669"/>
    <property type="project" value="TreeGrafter"/>
</dbReference>
<keyword evidence="5 17" id="KW-0812">Transmembrane</keyword>
<feature type="transmembrane region" description="Helical" evidence="17">
    <location>
        <begin position="567"/>
        <end position="588"/>
    </location>
</feature>
<comment type="caution">
    <text evidence="20">The sequence shown here is derived from an EMBL/GenBank/DDBJ whole genome shotgun (WGS) entry which is preliminary data.</text>
</comment>
<evidence type="ECO:0000313" key="21">
    <source>
        <dbReference type="Proteomes" id="UP001178507"/>
    </source>
</evidence>
<dbReference type="InterPro" id="IPR006620">
    <property type="entry name" value="Pro_4_hyd_alph"/>
</dbReference>
<dbReference type="PROSITE" id="PS50216">
    <property type="entry name" value="DHHC"/>
    <property type="match status" value="1"/>
</dbReference>
<feature type="transmembrane region" description="Helical" evidence="17">
    <location>
        <begin position="617"/>
        <end position="638"/>
    </location>
</feature>
<dbReference type="AlphaFoldDB" id="A0AA36JMB9"/>
<dbReference type="GO" id="GO:0005783">
    <property type="term" value="C:endoplasmic reticulum"/>
    <property type="evidence" value="ECO:0007669"/>
    <property type="project" value="TreeGrafter"/>
</dbReference>
<evidence type="ECO:0000256" key="4">
    <source>
        <dbReference type="ARBA" id="ARBA00022679"/>
    </source>
</evidence>
<evidence type="ECO:0000256" key="15">
    <source>
        <dbReference type="ARBA" id="ARBA00048048"/>
    </source>
</evidence>
<evidence type="ECO:0000259" key="19">
    <source>
        <dbReference type="PROSITE" id="PS51471"/>
    </source>
</evidence>
<accession>A0AA36JMB9</accession>
<keyword evidence="21" id="KW-1185">Reference proteome</keyword>
<keyword evidence="8 17" id="KW-1133">Transmembrane helix</keyword>
<keyword evidence="18" id="KW-0732">Signal</keyword>
<evidence type="ECO:0000256" key="18">
    <source>
        <dbReference type="SAM" id="SignalP"/>
    </source>
</evidence>
<dbReference type="PANTHER" id="PTHR22883:SF43">
    <property type="entry name" value="PALMITOYLTRANSFERASE APP"/>
    <property type="match status" value="1"/>
</dbReference>
<dbReference type="Pfam" id="PF13640">
    <property type="entry name" value="2OG-FeII_Oxy_3"/>
    <property type="match status" value="1"/>
</dbReference>
<feature type="transmembrane region" description="Helical" evidence="17">
    <location>
        <begin position="351"/>
        <end position="372"/>
    </location>
</feature>
<dbReference type="GO" id="GO:0031418">
    <property type="term" value="F:L-ascorbic acid binding"/>
    <property type="evidence" value="ECO:0007669"/>
    <property type="project" value="InterPro"/>
</dbReference>
<gene>
    <name evidence="20" type="ORF">EVOR1521_LOCUS30105</name>
</gene>
<feature type="region of interest" description="Disordered" evidence="16">
    <location>
        <begin position="174"/>
        <end position="193"/>
    </location>
</feature>
<dbReference type="SMART" id="SM00702">
    <property type="entry name" value="P4Hc"/>
    <property type="match status" value="1"/>
</dbReference>
<dbReference type="GO" id="GO:0005506">
    <property type="term" value="F:iron ion binding"/>
    <property type="evidence" value="ECO:0007669"/>
    <property type="project" value="InterPro"/>
</dbReference>
<proteinExistence type="predicted"/>
<dbReference type="GO" id="GO:0051213">
    <property type="term" value="F:dioxygenase activity"/>
    <property type="evidence" value="ECO:0007669"/>
    <property type="project" value="UniProtKB-KW"/>
</dbReference>
<evidence type="ECO:0000256" key="7">
    <source>
        <dbReference type="ARBA" id="ARBA00022964"/>
    </source>
</evidence>
<protein>
    <recommendedName>
        <fullName evidence="3">protein S-acyltransferase</fullName>
        <ecNumber evidence="3">2.3.1.225</ecNumber>
    </recommendedName>
</protein>
<evidence type="ECO:0000256" key="9">
    <source>
        <dbReference type="ARBA" id="ARBA00023002"/>
    </source>
</evidence>
<dbReference type="PROSITE" id="PS51471">
    <property type="entry name" value="FE2OG_OXY"/>
    <property type="match status" value="1"/>
</dbReference>
<keyword evidence="7" id="KW-0223">Dioxygenase</keyword>
<evidence type="ECO:0000256" key="16">
    <source>
        <dbReference type="SAM" id="MobiDB-lite"/>
    </source>
</evidence>
<evidence type="ECO:0000256" key="12">
    <source>
        <dbReference type="ARBA" id="ARBA00023139"/>
    </source>
</evidence>
<feature type="domain" description="Fe2OG dioxygenase" evidence="19">
    <location>
        <begin position="195"/>
        <end position="321"/>
    </location>
</feature>
<sequence>MHGCPLHFVVVLLSVAPGEHAALPPHFVSDSALSLAECRHLIHAAQRAGLQPSFSQARILDPQLLQAKFRDLDRFDLNGDGDISAAEAAVAIRSSLNAPLFTWRHAKSMLNLKNGSLPLGQLDPSQLERGLRLQLEQYPEAFSRFSFQAPLSWIDTPPGFRQRLEKLVEGPLESEDPQWDQWDPERAPGDLVEGPLEGRLQVIRYTVGGHYAQHSDSGWPGHRPVSLLLYLHAPAEGGETCLLPSSWNFSAMLKMAPGQYRSKCAEVLAAAGATCFTPSIGTALAWRNEWKLDGSLEVPAAHVACPVLKGEKWVASAWVSQTCKPHQVCQPGAADLNLAAMQTLSDSVRQGVLVLALPLLLATLASFLQAVATEPGVLPRASVLPALSVSRDGRASMHELCSLYASSCRPPPRQRPQDPQMKAQERQEAQEEFREEWQIRLAQMPCYEEEDEPGEGELQEAEDFWLKVMDDPRLRHLKLCSTCKIRRPPRCSHCSLCDNCVRDFDHHCYWIGNCVGARNHRPFIIFLVTTACLAWLFVVVAALDMVLTLSGYVLHHELSLGTASDRVLGGLVAVAVLLLLGILSLSLVRWCRKNVWSTSNKVTGQRRMQPSRRLDRAQVILQLLLVIVGVSLVLLAAVFGVLPFIPLVVVLLTAPPAGGLSVMIWEQLRNLGRGLNVKQSAVLANTRAKGDTEFSFSTLSSFFFKEATQSVAPLDAEVLEDVLEKGLSSAGPSTWAGQDDAEDAVVLARMAFGSCERVVAQATCLLFLLWPRSGARAFAWARSWAEGHVGSRPYSCGSHPMDAEDVRAAQMGCLGPCLHVQCHLARIQKEEINARSRPDGFSVRAAVGVSVVPVKFKPGHMDPRDASGTAFNPSSVGWDPADAMTVELRRCMNRPNAVPRERHLFPETCQQEIGWIQANRGKLDHRSEPAGSKPTRLGVGWLMKDGHGGPINKLAAKRAAGDAELAAMDITPACPRTRKSKDGNVREELGVPPYATSVPCAVWPDEAASESCKPPASSGSRSQRSKRTAPRSKSQSELAKAGKSHVERAGSMPSLDPQRCFVAQEDALGKAMDRSRCFLNCPSNHWYKPLSNSDVARFADAYTKAWGVNLYCTGK</sequence>
<evidence type="ECO:0000256" key="13">
    <source>
        <dbReference type="ARBA" id="ARBA00023288"/>
    </source>
</evidence>
<evidence type="ECO:0000313" key="20">
    <source>
        <dbReference type="EMBL" id="CAJ1408865.1"/>
    </source>
</evidence>
<keyword evidence="12" id="KW-0564">Palmitate</keyword>
<feature type="signal peptide" evidence="18">
    <location>
        <begin position="1"/>
        <end position="21"/>
    </location>
</feature>
<dbReference type="InterPro" id="IPR005123">
    <property type="entry name" value="Oxoglu/Fe-dep_dioxygenase_dom"/>
</dbReference>
<evidence type="ECO:0000256" key="6">
    <source>
        <dbReference type="ARBA" id="ARBA00022723"/>
    </source>
</evidence>
<dbReference type="GO" id="GO:0019706">
    <property type="term" value="F:protein-cysteine S-palmitoyltransferase activity"/>
    <property type="evidence" value="ECO:0007669"/>
    <property type="project" value="UniProtKB-EC"/>
</dbReference>
<dbReference type="PANTHER" id="PTHR22883">
    <property type="entry name" value="ZINC FINGER DHHC DOMAIN CONTAINING PROTEIN"/>
    <property type="match status" value="1"/>
</dbReference>
<feature type="chain" id="PRO_5041287378" description="protein S-acyltransferase" evidence="18">
    <location>
        <begin position="22"/>
        <end position="1115"/>
    </location>
</feature>
<dbReference type="Gene3D" id="2.60.120.620">
    <property type="entry name" value="q2cbj1_9rhob like domain"/>
    <property type="match status" value="1"/>
</dbReference>
<keyword evidence="10" id="KW-0408">Iron</keyword>
<evidence type="ECO:0000256" key="14">
    <source>
        <dbReference type="ARBA" id="ARBA00023315"/>
    </source>
</evidence>
<comment type="subcellular location">
    <subcellularLocation>
        <location evidence="2">Endomembrane system</location>
        <topology evidence="2">Multi-pass membrane protein</topology>
    </subcellularLocation>
</comment>
<feature type="region of interest" description="Disordered" evidence="16">
    <location>
        <begin position="1009"/>
        <end position="1054"/>
    </location>
</feature>
<dbReference type="EMBL" id="CAUJNA010003737">
    <property type="protein sequence ID" value="CAJ1408865.1"/>
    <property type="molecule type" value="Genomic_DNA"/>
</dbReference>
<evidence type="ECO:0000256" key="5">
    <source>
        <dbReference type="ARBA" id="ARBA00022692"/>
    </source>
</evidence>
<comment type="cofactor">
    <cofactor evidence="1">
        <name>L-ascorbate</name>
        <dbReference type="ChEBI" id="CHEBI:38290"/>
    </cofactor>
</comment>
<dbReference type="InterPro" id="IPR044862">
    <property type="entry name" value="Pro_4_hyd_alph_FE2OG_OXY"/>
</dbReference>
<keyword evidence="6" id="KW-0479">Metal-binding</keyword>
<dbReference type="Proteomes" id="UP001178507">
    <property type="component" value="Unassembled WGS sequence"/>
</dbReference>
<keyword evidence="11 17" id="KW-0472">Membrane</keyword>
<dbReference type="InterPro" id="IPR001594">
    <property type="entry name" value="Palmitoyltrfase_DHHC"/>
</dbReference>
<comment type="catalytic activity">
    <reaction evidence="15">
        <text>L-cysteinyl-[protein] + hexadecanoyl-CoA = S-hexadecanoyl-L-cysteinyl-[protein] + CoA</text>
        <dbReference type="Rhea" id="RHEA:36683"/>
        <dbReference type="Rhea" id="RHEA-COMP:10131"/>
        <dbReference type="Rhea" id="RHEA-COMP:11032"/>
        <dbReference type="ChEBI" id="CHEBI:29950"/>
        <dbReference type="ChEBI" id="CHEBI:57287"/>
        <dbReference type="ChEBI" id="CHEBI:57379"/>
        <dbReference type="ChEBI" id="CHEBI:74151"/>
        <dbReference type="EC" id="2.3.1.225"/>
    </reaction>
</comment>
<dbReference type="GO" id="GO:0016705">
    <property type="term" value="F:oxidoreductase activity, acting on paired donors, with incorporation or reduction of molecular oxygen"/>
    <property type="evidence" value="ECO:0007669"/>
    <property type="project" value="InterPro"/>
</dbReference>
<keyword evidence="4" id="KW-0808">Transferase</keyword>
<evidence type="ECO:0000256" key="2">
    <source>
        <dbReference type="ARBA" id="ARBA00004127"/>
    </source>
</evidence>
<feature type="transmembrane region" description="Helical" evidence="17">
    <location>
        <begin position="523"/>
        <end position="547"/>
    </location>
</feature>
<keyword evidence="14" id="KW-0012">Acyltransferase</keyword>
<evidence type="ECO:0000256" key="8">
    <source>
        <dbReference type="ARBA" id="ARBA00022989"/>
    </source>
</evidence>
<keyword evidence="9" id="KW-0560">Oxidoreductase</keyword>
<evidence type="ECO:0000256" key="10">
    <source>
        <dbReference type="ARBA" id="ARBA00023004"/>
    </source>
</evidence>
<dbReference type="GO" id="GO:0006612">
    <property type="term" value="P:protein targeting to membrane"/>
    <property type="evidence" value="ECO:0007669"/>
    <property type="project" value="TreeGrafter"/>
</dbReference>
<name>A0AA36JMB9_9DINO</name>
<organism evidence="20 21">
    <name type="scientific">Effrenium voratum</name>
    <dbReference type="NCBI Taxonomy" id="2562239"/>
    <lineage>
        <taxon>Eukaryota</taxon>
        <taxon>Sar</taxon>
        <taxon>Alveolata</taxon>
        <taxon>Dinophyceae</taxon>
        <taxon>Suessiales</taxon>
        <taxon>Symbiodiniaceae</taxon>
        <taxon>Effrenium</taxon>
    </lineage>
</organism>
<evidence type="ECO:0000256" key="1">
    <source>
        <dbReference type="ARBA" id="ARBA00001961"/>
    </source>
</evidence>
<evidence type="ECO:0000256" key="11">
    <source>
        <dbReference type="ARBA" id="ARBA00023136"/>
    </source>
</evidence>
<dbReference type="EC" id="2.3.1.225" evidence="3"/>
<dbReference type="Pfam" id="PF01529">
    <property type="entry name" value="DHHC"/>
    <property type="match status" value="1"/>
</dbReference>
<evidence type="ECO:0000256" key="17">
    <source>
        <dbReference type="SAM" id="Phobius"/>
    </source>
</evidence>
<dbReference type="InterPro" id="IPR039859">
    <property type="entry name" value="PFA4/ZDH16/20/ERF2-like"/>
</dbReference>
<evidence type="ECO:0000256" key="3">
    <source>
        <dbReference type="ARBA" id="ARBA00012210"/>
    </source>
</evidence>
<feature type="region of interest" description="Disordered" evidence="16">
    <location>
        <begin position="408"/>
        <end position="427"/>
    </location>
</feature>